<name>A0A3S0P7L9_9BACI</name>
<gene>
    <name evidence="2" type="ORF">EK386_04530</name>
</gene>
<dbReference type="EMBL" id="RYYR01000004">
    <property type="protein sequence ID" value="RUL55596.1"/>
    <property type="molecule type" value="Genomic_DNA"/>
</dbReference>
<proteinExistence type="predicted"/>
<evidence type="ECO:0000256" key="1">
    <source>
        <dbReference type="SAM" id="Phobius"/>
    </source>
</evidence>
<keyword evidence="1" id="KW-1133">Transmembrane helix</keyword>
<dbReference type="AlphaFoldDB" id="A0A3S0P7L9"/>
<evidence type="ECO:0000313" key="3">
    <source>
        <dbReference type="Proteomes" id="UP000287910"/>
    </source>
</evidence>
<keyword evidence="3" id="KW-1185">Reference proteome</keyword>
<dbReference type="RefSeq" id="WP_126657836.1">
    <property type="nucleotide sequence ID" value="NZ_RYYR01000004.1"/>
</dbReference>
<keyword evidence="1" id="KW-0812">Transmembrane</keyword>
<sequence length="223" mass="26394">MFDKKVILIIGLFILAILRLPNIITDLFYFLLYEITNPITVTYTSEFSGLPFMVALFCFTPYMLLLKFGKFTEFGKKFLFYGSLISLLIGVANLSIYTTTTENGITKHYYFMSKEYQWENVNYVYTYVNKQTKSGVNREYTVITKKYELHFKDGSKINVWDNDIDHLYNLHRLLEQKNITRKHSTPFYLIDRKIYSIVKGDKQKIREVLGLDEIITREENIID</sequence>
<accession>A0A3S0P7L9</accession>
<feature type="transmembrane region" description="Helical" evidence="1">
    <location>
        <begin position="78"/>
        <end position="97"/>
    </location>
</feature>
<keyword evidence="1" id="KW-0472">Membrane</keyword>
<organism evidence="2 3">
    <name type="scientific">Lysinibacillus antri</name>
    <dbReference type="NCBI Taxonomy" id="2498145"/>
    <lineage>
        <taxon>Bacteria</taxon>
        <taxon>Bacillati</taxon>
        <taxon>Bacillota</taxon>
        <taxon>Bacilli</taxon>
        <taxon>Bacillales</taxon>
        <taxon>Bacillaceae</taxon>
        <taxon>Lysinibacillus</taxon>
    </lineage>
</organism>
<reference evidence="2 3" key="1">
    <citation type="submission" date="2018-12" db="EMBL/GenBank/DDBJ databases">
        <title>Lysinibacillus antri sp. nov., isolated from a cave soil.</title>
        <authorList>
            <person name="Narsing Rao M.P."/>
            <person name="Zhang H."/>
            <person name="Dong Z.-Y."/>
            <person name="Niu X.-K."/>
            <person name="Zhang K."/>
            <person name="Fang B.-Z."/>
            <person name="Kang Y.-Q."/>
            <person name="Xiao M."/>
            <person name="Li W.-J."/>
        </authorList>
    </citation>
    <scope>NUCLEOTIDE SEQUENCE [LARGE SCALE GENOMIC DNA]</scope>
    <source>
        <strain evidence="2 3">SYSU K30002</strain>
    </source>
</reference>
<comment type="caution">
    <text evidence="2">The sequence shown here is derived from an EMBL/GenBank/DDBJ whole genome shotgun (WGS) entry which is preliminary data.</text>
</comment>
<evidence type="ECO:0000313" key="2">
    <source>
        <dbReference type="EMBL" id="RUL55596.1"/>
    </source>
</evidence>
<dbReference type="Proteomes" id="UP000287910">
    <property type="component" value="Unassembled WGS sequence"/>
</dbReference>
<feature type="transmembrane region" description="Helical" evidence="1">
    <location>
        <begin position="7"/>
        <end position="32"/>
    </location>
</feature>
<protein>
    <submittedName>
        <fullName evidence="2">Uncharacterized protein</fullName>
    </submittedName>
</protein>
<feature type="transmembrane region" description="Helical" evidence="1">
    <location>
        <begin position="47"/>
        <end position="66"/>
    </location>
</feature>